<gene>
    <name evidence="1" type="ORF">C4F49_16400</name>
</gene>
<dbReference type="EMBL" id="PRDK01000009">
    <property type="protein sequence ID" value="MBE8715262.1"/>
    <property type="molecule type" value="Genomic_DNA"/>
</dbReference>
<dbReference type="Proteomes" id="UP000616201">
    <property type="component" value="Unassembled WGS sequence"/>
</dbReference>
<evidence type="ECO:0000313" key="1">
    <source>
        <dbReference type="EMBL" id="MBE8715262.1"/>
    </source>
</evidence>
<dbReference type="AlphaFoldDB" id="A0A928V2E2"/>
<organism evidence="1 2">
    <name type="scientific">Sphingobacterium hungaricum</name>
    <dbReference type="NCBI Taxonomy" id="2082723"/>
    <lineage>
        <taxon>Bacteria</taxon>
        <taxon>Pseudomonadati</taxon>
        <taxon>Bacteroidota</taxon>
        <taxon>Sphingobacteriia</taxon>
        <taxon>Sphingobacteriales</taxon>
        <taxon>Sphingobacteriaceae</taxon>
        <taxon>Sphingobacterium</taxon>
    </lineage>
</organism>
<accession>A0A928V2E2</accession>
<sequence>MRFKPDIKSMFIAKKMFYSDEILDLANVKQWILQELWTYDFAGCISRKTFTYIIDHEYIVPQGTKLNGETMMDASNFYCQAADMATYEMLIKKLKEYQ</sequence>
<comment type="caution">
    <text evidence="1">The sequence shown here is derived from an EMBL/GenBank/DDBJ whole genome shotgun (WGS) entry which is preliminary data.</text>
</comment>
<evidence type="ECO:0000313" key="2">
    <source>
        <dbReference type="Proteomes" id="UP000616201"/>
    </source>
</evidence>
<name>A0A928V2E2_9SPHI</name>
<reference evidence="1" key="1">
    <citation type="submission" date="2018-02" db="EMBL/GenBank/DDBJ databases">
        <authorList>
            <person name="Vasarhelyi B.M."/>
            <person name="Deshmukh S."/>
            <person name="Balint B."/>
            <person name="Kukolya J."/>
        </authorList>
    </citation>
    <scope>NUCLEOTIDE SEQUENCE</scope>
    <source>
        <strain evidence="1">KB22</strain>
    </source>
</reference>
<protein>
    <submittedName>
        <fullName evidence="1">Uncharacterized protein</fullName>
    </submittedName>
</protein>
<proteinExistence type="predicted"/>
<keyword evidence="2" id="KW-1185">Reference proteome</keyword>